<keyword evidence="3" id="KW-1185">Reference proteome</keyword>
<evidence type="ECO:0000313" key="3">
    <source>
        <dbReference type="Proteomes" id="UP000190637"/>
    </source>
</evidence>
<dbReference type="InterPro" id="IPR021607">
    <property type="entry name" value="DUF3224"/>
</dbReference>
<dbReference type="EMBL" id="FUWS01000006">
    <property type="protein sequence ID" value="SKA09797.1"/>
    <property type="molecule type" value="Genomic_DNA"/>
</dbReference>
<dbReference type="SUPFAM" id="SSF159238">
    <property type="entry name" value="SO1590-like"/>
    <property type="match status" value="1"/>
</dbReference>
<evidence type="ECO:0000313" key="2">
    <source>
        <dbReference type="EMBL" id="SKA09797.1"/>
    </source>
</evidence>
<organism evidence="2 3">
    <name type="scientific">Marinactinospora thermotolerans DSM 45154</name>
    <dbReference type="NCBI Taxonomy" id="1122192"/>
    <lineage>
        <taxon>Bacteria</taxon>
        <taxon>Bacillati</taxon>
        <taxon>Actinomycetota</taxon>
        <taxon>Actinomycetes</taxon>
        <taxon>Streptosporangiales</taxon>
        <taxon>Nocardiopsidaceae</taxon>
        <taxon>Marinactinospora</taxon>
    </lineage>
</organism>
<sequence>MGTTATGTFRTDGLEEQPFYGGRGARLSRTRLVRTFHGEIVGTSEANLIMTSAGREAPAHSGLERFQGAVNGRTGTFVLQHAMIGPFGEQPRTELRIVPDTGTGELVGIRGSAFINGDDTGGELTFVLDYELD</sequence>
<accession>A0A1T4R1Q9</accession>
<dbReference type="Proteomes" id="UP000190637">
    <property type="component" value="Unassembled WGS sequence"/>
</dbReference>
<dbReference type="OrthoDB" id="882224at2"/>
<protein>
    <recommendedName>
        <fullName evidence="4">DUF3224 domain-containing protein</fullName>
    </recommendedName>
</protein>
<dbReference type="RefSeq" id="WP_078761769.1">
    <property type="nucleotide sequence ID" value="NZ_FUWS01000006.1"/>
</dbReference>
<dbReference type="AlphaFoldDB" id="A0A1T4R1Q9"/>
<name>A0A1T4R1Q9_9ACTN</name>
<dbReference type="Gene3D" id="2.40.350.10">
    <property type="entry name" value="SO1590-like"/>
    <property type="match status" value="1"/>
</dbReference>
<dbReference type="InterPro" id="IPR023159">
    <property type="entry name" value="SO1590-like_sf"/>
</dbReference>
<dbReference type="Pfam" id="PF11528">
    <property type="entry name" value="DUF3224"/>
    <property type="match status" value="1"/>
</dbReference>
<feature type="region of interest" description="Disordered" evidence="1">
    <location>
        <begin position="1"/>
        <end position="21"/>
    </location>
</feature>
<dbReference type="STRING" id="1122192.SAMN02745673_02432"/>
<evidence type="ECO:0008006" key="4">
    <source>
        <dbReference type="Google" id="ProtNLM"/>
    </source>
</evidence>
<proteinExistence type="predicted"/>
<gene>
    <name evidence="2" type="ORF">SAMN02745673_02432</name>
</gene>
<evidence type="ECO:0000256" key="1">
    <source>
        <dbReference type="SAM" id="MobiDB-lite"/>
    </source>
</evidence>
<reference evidence="2 3" key="1">
    <citation type="submission" date="2017-02" db="EMBL/GenBank/DDBJ databases">
        <authorList>
            <person name="Peterson S.W."/>
        </authorList>
    </citation>
    <scope>NUCLEOTIDE SEQUENCE [LARGE SCALE GENOMIC DNA]</scope>
    <source>
        <strain evidence="2 3">DSM 45154</strain>
    </source>
</reference>